<evidence type="ECO:0000313" key="2">
    <source>
        <dbReference type="Proteomes" id="UP000325636"/>
    </source>
</evidence>
<dbReference type="Proteomes" id="UP000325636">
    <property type="component" value="Unassembled WGS sequence"/>
</dbReference>
<name>A0A5J5LW30_MICAE</name>
<organism evidence="1 2">
    <name type="scientific">Microcystis aeruginosa EAWAG127a</name>
    <dbReference type="NCBI Taxonomy" id="2529855"/>
    <lineage>
        <taxon>Bacteria</taxon>
        <taxon>Bacillati</taxon>
        <taxon>Cyanobacteriota</taxon>
        <taxon>Cyanophyceae</taxon>
        <taxon>Oscillatoriophycideae</taxon>
        <taxon>Chroococcales</taxon>
        <taxon>Microcystaceae</taxon>
        <taxon>Microcystis</taxon>
    </lineage>
</organism>
<sequence>MSPQDQEYFKKVILEVLTKYDSQVDQKSVTDFVTDFVQQREHIQDVNNVLTSINSAFSTIDSINYYHQGLINAQKKGTSRVSWLKATIKTATNIKDVRKIGKIVQEVQASLAKSNNQYLSEFLGEDIEIFQPIPEREFLGIHEQAMTQELLDEIQNNSLMSLISTEQTIESLSNKINIINPDPLKIINNFFEGDLGDTDESLVTKLVTSSIIIANAELNIPELHDIDPVGIAVMVDFGLTFTKVSYKLGQGKITMAKAMDYLYDRSVADTAIVLGNLTKIKTKYITTAVGAAIGSAIYPVVGTVIGGTVGAIVGEIAGEKIKQGVRTGVKKIGAVAKKEVPKVVERAFEKVKQEGTKLLEGAKKVFNSVISWFS</sequence>
<dbReference type="RefSeq" id="WP_162561063.1">
    <property type="nucleotide sequence ID" value="NZ_SRLN01000012.1"/>
</dbReference>
<evidence type="ECO:0000313" key="1">
    <source>
        <dbReference type="EMBL" id="KAB0241429.1"/>
    </source>
</evidence>
<accession>A0A5J5LW30</accession>
<protein>
    <submittedName>
        <fullName evidence="1">Glycine zipper family protein</fullName>
    </submittedName>
</protein>
<comment type="caution">
    <text evidence="1">The sequence shown here is derived from an EMBL/GenBank/DDBJ whole genome shotgun (WGS) entry which is preliminary data.</text>
</comment>
<dbReference type="EMBL" id="SRLN01000012">
    <property type="protein sequence ID" value="KAB0241429.1"/>
    <property type="molecule type" value="Genomic_DNA"/>
</dbReference>
<gene>
    <name evidence="1" type="ORF">EZJ55_13500</name>
</gene>
<proteinExistence type="predicted"/>
<dbReference type="AlphaFoldDB" id="A0A5J5LW30"/>
<reference evidence="2" key="1">
    <citation type="submission" date="2019-04" db="EMBL/GenBank/DDBJ databases">
        <title>Microviridin 1777: A Toxic Chymotrypsin Inhibitor Discovered by a Metabologenomic Approach.</title>
        <authorList>
            <person name="Sieber S."/>
            <person name="Grendelmeier S.M."/>
            <person name="Harris L.A."/>
            <person name="Mitchell D.A."/>
            <person name="Gademann K."/>
        </authorList>
    </citation>
    <scope>NUCLEOTIDE SEQUENCE [LARGE SCALE GENOMIC DNA]</scope>
    <source>
        <strain evidence="2">EAWAG127a</strain>
    </source>
</reference>